<keyword evidence="1" id="KW-0732">Signal</keyword>
<dbReference type="Proteomes" id="UP000016860">
    <property type="component" value="Unassembled WGS sequence"/>
</dbReference>
<proteinExistence type="predicted"/>
<dbReference type="RefSeq" id="WP_020813719.1">
    <property type="nucleotide sequence ID" value="NZ_ATAY01000005.1"/>
</dbReference>
<dbReference type="AlphaFoldDB" id="U4R6Z3"/>
<reference evidence="2 3" key="1">
    <citation type="journal article" date="2013" name="Genome Announc.">
        <title>Draft Genome Sequence of the Cellulolytic Bacterium Clostridium papyrosolvens C7 (ATCC 700395).</title>
        <authorList>
            <person name="Zepeda V."/>
            <person name="Dassa B."/>
            <person name="Borovok I."/>
            <person name="Lamed R."/>
            <person name="Bayer E.A."/>
            <person name="Cate J.H."/>
        </authorList>
    </citation>
    <scope>NUCLEOTIDE SEQUENCE [LARGE SCALE GENOMIC DNA]</scope>
    <source>
        <strain evidence="2 3">C7</strain>
    </source>
</reference>
<evidence type="ECO:0000313" key="2">
    <source>
        <dbReference type="EMBL" id="EPR14446.1"/>
    </source>
</evidence>
<gene>
    <name evidence="2" type="ORF">L323_00250</name>
</gene>
<sequence length="369" mass="40892">MKTIFRTIVSICMVAVLLSSSLTAFAESGDNANTANINIANVNIKSHVNIDYSKPAIKLKANKVAKVVSGASAYMTSNVVSTTVFLQNNPRLIQNGILTAENNTNYVYFTVTKDTFIWAKLASSNADYTISLYKIDDITGQALPTDIVESSNSIIANSGLEQGDYLFLISSKDSVGDNYDLQINATNPAGEFSSINAITPSLQQLVISYANQEVYANGAYVFSWDTTASNSHLNWKRDVMAVKELVTETKKMILENVKVRTLSAPVTYKSQYASSDNAILLYLNEGTRYTYYETITENSNPLNYSKSFVDPNGRITPRDLDSSDFVNVNHILVFDLNTGKPIDFFSSLNYFYNDKSLDREDSPTITYNE</sequence>
<dbReference type="OrthoDB" id="2535957at2"/>
<feature type="signal peptide" evidence="1">
    <location>
        <begin position="1"/>
        <end position="26"/>
    </location>
</feature>
<organism evidence="2 3">
    <name type="scientific">Ruminiclostridium papyrosolvens C7</name>
    <dbReference type="NCBI Taxonomy" id="1330534"/>
    <lineage>
        <taxon>Bacteria</taxon>
        <taxon>Bacillati</taxon>
        <taxon>Bacillota</taxon>
        <taxon>Clostridia</taxon>
        <taxon>Eubacteriales</taxon>
        <taxon>Oscillospiraceae</taxon>
        <taxon>Ruminiclostridium</taxon>
    </lineage>
</organism>
<evidence type="ECO:0000256" key="1">
    <source>
        <dbReference type="SAM" id="SignalP"/>
    </source>
</evidence>
<accession>U4R6Z3</accession>
<evidence type="ECO:0000313" key="3">
    <source>
        <dbReference type="Proteomes" id="UP000016860"/>
    </source>
</evidence>
<dbReference type="PATRIC" id="fig|1330534.3.peg.52"/>
<feature type="chain" id="PRO_5004653883" evidence="1">
    <location>
        <begin position="27"/>
        <end position="369"/>
    </location>
</feature>
<name>U4R6Z3_9FIRM</name>
<comment type="caution">
    <text evidence="2">The sequence shown here is derived from an EMBL/GenBank/DDBJ whole genome shotgun (WGS) entry which is preliminary data.</text>
</comment>
<dbReference type="Gene3D" id="2.60.120.380">
    <property type="match status" value="1"/>
</dbReference>
<dbReference type="EMBL" id="ATAY01000005">
    <property type="protein sequence ID" value="EPR14446.1"/>
    <property type="molecule type" value="Genomic_DNA"/>
</dbReference>
<protein>
    <submittedName>
        <fullName evidence="2">Uncharacterized protein</fullName>
    </submittedName>
</protein>